<protein>
    <submittedName>
        <fullName evidence="2">Alpha/beta hydrolase-fold protein</fullName>
    </submittedName>
</protein>
<keyword evidence="1" id="KW-0812">Transmembrane</keyword>
<feature type="transmembrane region" description="Helical" evidence="1">
    <location>
        <begin position="44"/>
        <end position="61"/>
    </location>
</feature>
<evidence type="ECO:0000313" key="3">
    <source>
        <dbReference type="Proteomes" id="UP001448614"/>
    </source>
</evidence>
<keyword evidence="3" id="KW-1185">Reference proteome</keyword>
<feature type="transmembrane region" description="Helical" evidence="1">
    <location>
        <begin position="105"/>
        <end position="125"/>
    </location>
</feature>
<dbReference type="RefSeq" id="WP_347781526.1">
    <property type="nucleotide sequence ID" value="NZ_JBBMFV010000001.1"/>
</dbReference>
<name>A0ABV0GM64_PAENI</name>
<keyword evidence="1" id="KW-0472">Membrane</keyword>
<gene>
    <name evidence="2" type="ORF">V3C41_00475</name>
</gene>
<feature type="transmembrane region" description="Helical" evidence="1">
    <location>
        <begin position="6"/>
        <end position="32"/>
    </location>
</feature>
<feature type="transmembrane region" description="Helical" evidence="1">
    <location>
        <begin position="73"/>
        <end position="93"/>
    </location>
</feature>
<evidence type="ECO:0000313" key="2">
    <source>
        <dbReference type="EMBL" id="MEO3939539.1"/>
    </source>
</evidence>
<organism evidence="2 3">
    <name type="scientific">Paenarthrobacter nicotinovorans</name>
    <name type="common">Arthrobacter nicotinovorans</name>
    <dbReference type="NCBI Taxonomy" id="29320"/>
    <lineage>
        <taxon>Bacteria</taxon>
        <taxon>Bacillati</taxon>
        <taxon>Actinomycetota</taxon>
        <taxon>Actinomycetes</taxon>
        <taxon>Micrococcales</taxon>
        <taxon>Micrococcaceae</taxon>
        <taxon>Paenarthrobacter</taxon>
    </lineage>
</organism>
<proteinExistence type="predicted"/>
<dbReference type="PANTHER" id="PTHR48098">
    <property type="entry name" value="ENTEROCHELIN ESTERASE-RELATED"/>
    <property type="match status" value="1"/>
</dbReference>
<reference evidence="2 3" key="1">
    <citation type="journal article" date="2024" name="Appl. Microbiol. Biotechnol.">
        <title>Biosynthetic gene clusters with biotechnological applications in novel Antarctic isolates from Actinomycetota.</title>
        <authorList>
            <person name="Bruna P."/>
            <person name="Nunez-Montero K."/>
            <person name="Contreras M.J."/>
            <person name="Leal K."/>
            <person name="Garcia M."/>
            <person name="Abanto M."/>
            <person name="Barrientos L."/>
        </authorList>
    </citation>
    <scope>NUCLEOTIDE SEQUENCE [LARGE SCALE GENOMIC DNA]</scope>
    <source>
        <strain evidence="2 3">Se16.17</strain>
    </source>
</reference>
<accession>A0ABV0GM64</accession>
<keyword evidence="2" id="KW-0378">Hydrolase</keyword>
<evidence type="ECO:0000256" key="1">
    <source>
        <dbReference type="SAM" id="Phobius"/>
    </source>
</evidence>
<keyword evidence="1" id="KW-1133">Transmembrane helix</keyword>
<dbReference type="EMBL" id="JBBMFV010000001">
    <property type="protein sequence ID" value="MEO3939539.1"/>
    <property type="molecule type" value="Genomic_DNA"/>
</dbReference>
<sequence>MFADLLAVNITTAVVVGSAAAIGAVFFIVLFLRPSGRWTTRATLSILSGVLVGILVCWLVTDVFDVFGIDFTYTTVFWFAALLGSLALAVLSFRRSPRWRKATAAISIPVFTVVAGLGINAEFGLNRTPGALLGISTAKDIDLAQSVDPNAPTPPGPLWERWSPSANLAATGQQGKTAIPATASGFVARDAGIYLPPAAQGHDAPQLPLVVLLMGQPGNPDPADVAAVLDKFAAKNRGLAPIVIVADQIGPGQDDTLCVDSSRYGNVETYLMKDVLEYAKTHLRILKDPKYWTIAGYSNGGQCAISLGAKHPDVFGNILDISGEEYPGAEAPGANLANIFHGDQAAYDAQKPVNIMSKTKFKDTTAVFTAGANDRGYVEAARIVSGAAAKAGMATTFYEVPNAGHLEDALLGGLEKGFEILYPRLGLSR</sequence>
<dbReference type="Proteomes" id="UP001448614">
    <property type="component" value="Unassembled WGS sequence"/>
</dbReference>
<dbReference type="InterPro" id="IPR000801">
    <property type="entry name" value="Esterase-like"/>
</dbReference>
<dbReference type="PANTHER" id="PTHR48098:SF1">
    <property type="entry name" value="DIACYLGLYCEROL ACYLTRANSFERASE_MYCOLYLTRANSFERASE AG85A"/>
    <property type="match status" value="1"/>
</dbReference>
<comment type="caution">
    <text evidence="2">The sequence shown here is derived from an EMBL/GenBank/DDBJ whole genome shotgun (WGS) entry which is preliminary data.</text>
</comment>
<dbReference type="InterPro" id="IPR050583">
    <property type="entry name" value="Mycobacterial_A85_antigen"/>
</dbReference>
<dbReference type="SUPFAM" id="SSF53474">
    <property type="entry name" value="alpha/beta-Hydrolases"/>
    <property type="match status" value="1"/>
</dbReference>
<dbReference type="Pfam" id="PF00756">
    <property type="entry name" value="Esterase"/>
    <property type="match status" value="1"/>
</dbReference>
<dbReference type="InterPro" id="IPR029058">
    <property type="entry name" value="AB_hydrolase_fold"/>
</dbReference>
<dbReference type="GO" id="GO:0016787">
    <property type="term" value="F:hydrolase activity"/>
    <property type="evidence" value="ECO:0007669"/>
    <property type="project" value="UniProtKB-KW"/>
</dbReference>
<dbReference type="Gene3D" id="3.40.50.1820">
    <property type="entry name" value="alpha/beta hydrolase"/>
    <property type="match status" value="1"/>
</dbReference>